<gene>
    <name evidence="2" type="ORF">R3W88_011347</name>
</gene>
<accession>A0AAV9L8G9</accession>
<evidence type="ECO:0000256" key="1">
    <source>
        <dbReference type="SAM" id="MobiDB-lite"/>
    </source>
</evidence>
<name>A0AAV9L8G9_9SOLN</name>
<protein>
    <submittedName>
        <fullName evidence="2">Uncharacterized protein</fullName>
    </submittedName>
</protein>
<dbReference type="AlphaFoldDB" id="A0AAV9L8G9"/>
<evidence type="ECO:0000313" key="3">
    <source>
        <dbReference type="Proteomes" id="UP001311915"/>
    </source>
</evidence>
<reference evidence="2 3" key="1">
    <citation type="submission" date="2023-10" db="EMBL/GenBank/DDBJ databases">
        <title>Genome-Wide Identification Analysis in wild type Solanum Pinnatisectum Reveals Some Genes Defensing Phytophthora Infestans.</title>
        <authorList>
            <person name="Sun C."/>
        </authorList>
    </citation>
    <scope>NUCLEOTIDE SEQUENCE [LARGE SCALE GENOMIC DNA]</scope>
    <source>
        <strain evidence="2">LQN</strain>
        <tissue evidence="2">Leaf</tissue>
    </source>
</reference>
<feature type="region of interest" description="Disordered" evidence="1">
    <location>
        <begin position="36"/>
        <end position="80"/>
    </location>
</feature>
<feature type="compositionally biased region" description="Polar residues" evidence="1">
    <location>
        <begin position="56"/>
        <end position="80"/>
    </location>
</feature>
<evidence type="ECO:0000313" key="2">
    <source>
        <dbReference type="EMBL" id="KAK4721114.1"/>
    </source>
</evidence>
<comment type="caution">
    <text evidence="2">The sequence shown here is derived from an EMBL/GenBank/DDBJ whole genome shotgun (WGS) entry which is preliminary data.</text>
</comment>
<dbReference type="Proteomes" id="UP001311915">
    <property type="component" value="Unassembled WGS sequence"/>
</dbReference>
<dbReference type="EMBL" id="JAWPEI010000007">
    <property type="protein sequence ID" value="KAK4721114.1"/>
    <property type="molecule type" value="Genomic_DNA"/>
</dbReference>
<sequence>MSYLMSSDTITSGEVLDNLSETIAPTTIIVVDTQYDSEDNHSDNNDGQDVKVLSGDDQSIDNSTNSTPAYTSVDSTNETQVPNVQMEVDFSNWLNTKHTDHMETSVNENEGSEDNVEGHHIVTRHKAKQMSITHTSLAAEKLIMEPTTVKQTLASPYCMKQCKKKLRLCTKTRLGP</sequence>
<proteinExistence type="predicted"/>
<organism evidence="2 3">
    <name type="scientific">Solanum pinnatisectum</name>
    <name type="common">tansyleaf nightshade</name>
    <dbReference type="NCBI Taxonomy" id="50273"/>
    <lineage>
        <taxon>Eukaryota</taxon>
        <taxon>Viridiplantae</taxon>
        <taxon>Streptophyta</taxon>
        <taxon>Embryophyta</taxon>
        <taxon>Tracheophyta</taxon>
        <taxon>Spermatophyta</taxon>
        <taxon>Magnoliopsida</taxon>
        <taxon>eudicotyledons</taxon>
        <taxon>Gunneridae</taxon>
        <taxon>Pentapetalae</taxon>
        <taxon>asterids</taxon>
        <taxon>lamiids</taxon>
        <taxon>Solanales</taxon>
        <taxon>Solanaceae</taxon>
        <taxon>Solanoideae</taxon>
        <taxon>Solaneae</taxon>
        <taxon>Solanum</taxon>
    </lineage>
</organism>
<keyword evidence="3" id="KW-1185">Reference proteome</keyword>